<dbReference type="GO" id="GO:0046653">
    <property type="term" value="P:tetrahydrofolate metabolic process"/>
    <property type="evidence" value="ECO:0007669"/>
    <property type="project" value="InterPro"/>
</dbReference>
<dbReference type="InterPro" id="IPR036188">
    <property type="entry name" value="FAD/NAD-bd_sf"/>
</dbReference>
<evidence type="ECO:0000256" key="2">
    <source>
        <dbReference type="ARBA" id="ARBA00001974"/>
    </source>
</evidence>
<evidence type="ECO:0000259" key="17">
    <source>
        <dbReference type="PROSITE" id="PS50206"/>
    </source>
</evidence>
<evidence type="ECO:0000256" key="14">
    <source>
        <dbReference type="ARBA" id="ARBA00044295"/>
    </source>
</evidence>
<dbReference type="NCBIfam" id="TIGR01373">
    <property type="entry name" value="soxB"/>
    <property type="match status" value="1"/>
</dbReference>
<name>A0A975JF29_9RHOB</name>
<dbReference type="GO" id="GO:0005737">
    <property type="term" value="C:cytoplasm"/>
    <property type="evidence" value="ECO:0007669"/>
    <property type="project" value="UniProtKB-SubCell"/>
</dbReference>
<dbReference type="EMBL" id="CP073581">
    <property type="protein sequence ID" value="QUJ77273.1"/>
    <property type="molecule type" value="Genomic_DNA"/>
</dbReference>
<keyword evidence="4" id="KW-0963">Cytoplasm</keyword>
<evidence type="ECO:0000256" key="3">
    <source>
        <dbReference type="ARBA" id="ARBA00004496"/>
    </source>
</evidence>
<proteinExistence type="inferred from homology"/>
<accession>A0A975JF29</accession>
<dbReference type="Proteomes" id="UP000683291">
    <property type="component" value="Chromosome 1"/>
</dbReference>
<comment type="cofactor">
    <cofactor evidence="2">
        <name>FAD</name>
        <dbReference type="ChEBI" id="CHEBI:57692"/>
    </cofactor>
</comment>
<dbReference type="KEGG" id="sual:KDD17_04460"/>
<evidence type="ECO:0000256" key="4">
    <source>
        <dbReference type="ARBA" id="ARBA00022490"/>
    </source>
</evidence>
<keyword evidence="5" id="KW-0285">Flavoprotein</keyword>
<dbReference type="InterPro" id="IPR006278">
    <property type="entry name" value="SoxB"/>
</dbReference>
<dbReference type="PANTHER" id="PTHR13847:SF287">
    <property type="entry name" value="FAD-DEPENDENT OXIDOREDUCTASE DOMAIN-CONTAINING PROTEIN 1"/>
    <property type="match status" value="1"/>
</dbReference>
<evidence type="ECO:0000256" key="10">
    <source>
        <dbReference type="ARBA" id="ARBA00043973"/>
    </source>
</evidence>
<evidence type="ECO:0000313" key="19">
    <source>
        <dbReference type="Proteomes" id="UP000683291"/>
    </source>
</evidence>
<reference evidence="18" key="1">
    <citation type="submission" date="2021-04" db="EMBL/GenBank/DDBJ databases">
        <title>Complete genome sequence for Sulfitobacter sp. strain JK7-1.</title>
        <authorList>
            <person name="Park S.-J."/>
        </authorList>
    </citation>
    <scope>NUCLEOTIDE SEQUENCE</scope>
    <source>
        <strain evidence="18">JK7-1</strain>
    </source>
</reference>
<keyword evidence="8" id="KW-0274">FAD</keyword>
<gene>
    <name evidence="18" type="ORF">KDD17_04460</name>
</gene>
<dbReference type="SUPFAM" id="SSF51905">
    <property type="entry name" value="FAD/NAD(P)-binding domain"/>
    <property type="match status" value="1"/>
</dbReference>
<comment type="subcellular location">
    <subcellularLocation>
        <location evidence="3">Cytoplasm</location>
    </subcellularLocation>
</comment>
<evidence type="ECO:0000256" key="15">
    <source>
        <dbReference type="ARBA" id="ARBA00047316"/>
    </source>
</evidence>
<dbReference type="PANTHER" id="PTHR13847">
    <property type="entry name" value="SARCOSINE DEHYDROGENASE-RELATED"/>
    <property type="match status" value="1"/>
</dbReference>
<comment type="cofactor">
    <cofactor evidence="1">
        <name>FMN</name>
        <dbReference type="ChEBI" id="CHEBI:58210"/>
    </cofactor>
</comment>
<evidence type="ECO:0000256" key="9">
    <source>
        <dbReference type="ARBA" id="ARBA00023002"/>
    </source>
</evidence>
<evidence type="ECO:0000256" key="16">
    <source>
        <dbReference type="ARBA" id="ARBA00048917"/>
    </source>
</evidence>
<dbReference type="InterPro" id="IPR006076">
    <property type="entry name" value="FAD-dep_OxRdtase"/>
</dbReference>
<comment type="catalytic activity">
    <reaction evidence="15">
        <text>sarcosine + O2 + H2O = formaldehyde + glycine + H2O2</text>
        <dbReference type="Rhea" id="RHEA:13313"/>
        <dbReference type="ChEBI" id="CHEBI:15377"/>
        <dbReference type="ChEBI" id="CHEBI:15379"/>
        <dbReference type="ChEBI" id="CHEBI:16240"/>
        <dbReference type="ChEBI" id="CHEBI:16842"/>
        <dbReference type="ChEBI" id="CHEBI:57305"/>
        <dbReference type="ChEBI" id="CHEBI:57433"/>
    </reaction>
</comment>
<comment type="catalytic activity">
    <reaction evidence="16">
        <text>sarcosine + (6S)-5,6,7,8-tetrahydrofolate + O2 = (6R)-5,10-methylene-5,6,7,8-tetrahydrofolate + glycine + H2O2</text>
        <dbReference type="Rhea" id="RHEA:70455"/>
        <dbReference type="ChEBI" id="CHEBI:15379"/>
        <dbReference type="ChEBI" id="CHEBI:15636"/>
        <dbReference type="ChEBI" id="CHEBI:16240"/>
        <dbReference type="ChEBI" id="CHEBI:57305"/>
        <dbReference type="ChEBI" id="CHEBI:57433"/>
        <dbReference type="ChEBI" id="CHEBI:57453"/>
        <dbReference type="EC" id="1.5.3.24"/>
    </reaction>
</comment>
<evidence type="ECO:0000256" key="13">
    <source>
        <dbReference type="ARBA" id="ARBA00044216"/>
    </source>
</evidence>
<keyword evidence="7" id="KW-0547">Nucleotide-binding</keyword>
<evidence type="ECO:0000256" key="8">
    <source>
        <dbReference type="ARBA" id="ARBA00022827"/>
    </source>
</evidence>
<evidence type="ECO:0000256" key="1">
    <source>
        <dbReference type="ARBA" id="ARBA00001917"/>
    </source>
</evidence>
<dbReference type="RefSeq" id="WP_212705469.1">
    <property type="nucleotide sequence ID" value="NZ_CP073581.1"/>
</dbReference>
<dbReference type="AlphaFoldDB" id="A0A975JF29"/>
<dbReference type="GO" id="GO:0008115">
    <property type="term" value="F:sarcosine oxidase activity"/>
    <property type="evidence" value="ECO:0007669"/>
    <property type="project" value="InterPro"/>
</dbReference>
<keyword evidence="9" id="KW-0560">Oxidoreductase</keyword>
<evidence type="ECO:0000256" key="11">
    <source>
        <dbReference type="ARBA" id="ARBA00044044"/>
    </source>
</evidence>
<dbReference type="Gene3D" id="3.30.9.10">
    <property type="entry name" value="D-Amino Acid Oxidase, subunit A, domain 2"/>
    <property type="match status" value="1"/>
</dbReference>
<keyword evidence="6" id="KW-0288">FMN</keyword>
<sequence length="414" mass="44898">MRKYSAFAIAREAMRHHTGWTRAWRDAAPKKRYDVIIIGAGGHGLATAYYLGKNFGITNVAILEKGWLGGGNTGRNTTIIRSNYLQDPSAAIYEKSRSLYETMSQDLNYNVMFSPRGVIMLAQTEHEVRGYKRTAHANALQGVTTEFIGPQKVKELCPIINLDGPRYPVLGGLWQARGGTARHDAVAWGYARACSDMGMDVIQRCEVTGITRDGGKVTGVSTNRGDIGCDKLGIVVAGHSGHLADMAGFRLPIESVALQALVSEPIKPCMDVVVMANTVHGYMSQSDKGEMVIGGGTDGYNNYTQRGSFHHIEETVRALVETFPMVSRLKMLRQWGGIVDVTGDRSPILSKTPVEGVFINCGWGTGGFKAIPGSGWAMAELMAKGYSPLTDAFGLERFTEGRFIDESVAAGVAH</sequence>
<dbReference type="InterPro" id="IPR001763">
    <property type="entry name" value="Rhodanese-like_dom"/>
</dbReference>
<keyword evidence="19" id="KW-1185">Reference proteome</keyword>
<evidence type="ECO:0000256" key="12">
    <source>
        <dbReference type="ARBA" id="ARBA00044150"/>
    </source>
</evidence>
<feature type="domain" description="Rhodanese" evidence="17">
    <location>
        <begin position="35"/>
        <end position="79"/>
    </location>
</feature>
<evidence type="ECO:0000256" key="7">
    <source>
        <dbReference type="ARBA" id="ARBA00022741"/>
    </source>
</evidence>
<dbReference type="GO" id="GO:0000166">
    <property type="term" value="F:nucleotide binding"/>
    <property type="evidence" value="ECO:0007669"/>
    <property type="project" value="UniProtKB-KW"/>
</dbReference>
<dbReference type="EC" id="1.5.3.24" evidence="11"/>
<dbReference type="Pfam" id="PF01266">
    <property type="entry name" value="DAO"/>
    <property type="match status" value="1"/>
</dbReference>
<protein>
    <recommendedName>
        <fullName evidence="12">Sarcosine oxidase subunit beta</fullName>
        <ecNumber evidence="11">1.5.3.24</ecNumber>
    </recommendedName>
    <alternativeName>
        <fullName evidence="13">Sarcosine oxidase (5,10-methylenetetrahydrofolate-forming) subunit beta</fullName>
    </alternativeName>
    <alternativeName>
        <fullName evidence="14">Tetrameric sarcosine oxidase subunit beta</fullName>
    </alternativeName>
</protein>
<evidence type="ECO:0000313" key="18">
    <source>
        <dbReference type="EMBL" id="QUJ77273.1"/>
    </source>
</evidence>
<dbReference type="Gene3D" id="3.50.50.60">
    <property type="entry name" value="FAD/NAD(P)-binding domain"/>
    <property type="match status" value="1"/>
</dbReference>
<evidence type="ECO:0000256" key="5">
    <source>
        <dbReference type="ARBA" id="ARBA00022630"/>
    </source>
</evidence>
<evidence type="ECO:0000256" key="6">
    <source>
        <dbReference type="ARBA" id="ARBA00022643"/>
    </source>
</evidence>
<organism evidence="18 19">
    <name type="scientific">Sulfitobacter albidus</name>
    <dbReference type="NCBI Taxonomy" id="2829501"/>
    <lineage>
        <taxon>Bacteria</taxon>
        <taxon>Pseudomonadati</taxon>
        <taxon>Pseudomonadota</taxon>
        <taxon>Alphaproteobacteria</taxon>
        <taxon>Rhodobacterales</taxon>
        <taxon>Roseobacteraceae</taxon>
        <taxon>Sulfitobacter</taxon>
    </lineage>
</organism>
<comment type="similarity">
    <text evidence="10">Belongs to the SoxB family.</text>
</comment>
<dbReference type="PROSITE" id="PS50206">
    <property type="entry name" value="RHODANESE_3"/>
    <property type="match status" value="1"/>
</dbReference>